<evidence type="ECO:0008006" key="3">
    <source>
        <dbReference type="Google" id="ProtNLM"/>
    </source>
</evidence>
<evidence type="ECO:0000313" key="1">
    <source>
        <dbReference type="EMBL" id="RVW51328.1"/>
    </source>
</evidence>
<evidence type="ECO:0000313" key="2">
    <source>
        <dbReference type="Proteomes" id="UP000288805"/>
    </source>
</evidence>
<dbReference type="EMBL" id="QGNW01001184">
    <property type="protein sequence ID" value="RVW51328.1"/>
    <property type="molecule type" value="Genomic_DNA"/>
</dbReference>
<organism evidence="1 2">
    <name type="scientific">Vitis vinifera</name>
    <name type="common">Grape</name>
    <dbReference type="NCBI Taxonomy" id="29760"/>
    <lineage>
        <taxon>Eukaryota</taxon>
        <taxon>Viridiplantae</taxon>
        <taxon>Streptophyta</taxon>
        <taxon>Embryophyta</taxon>
        <taxon>Tracheophyta</taxon>
        <taxon>Spermatophyta</taxon>
        <taxon>Magnoliopsida</taxon>
        <taxon>eudicotyledons</taxon>
        <taxon>Gunneridae</taxon>
        <taxon>Pentapetalae</taxon>
        <taxon>rosids</taxon>
        <taxon>Vitales</taxon>
        <taxon>Vitaceae</taxon>
        <taxon>Viteae</taxon>
        <taxon>Vitis</taxon>
    </lineage>
</organism>
<reference evidence="1 2" key="1">
    <citation type="journal article" date="2018" name="PLoS Genet.">
        <title>Population sequencing reveals clonal diversity and ancestral inbreeding in the grapevine cultivar Chardonnay.</title>
        <authorList>
            <person name="Roach M.J."/>
            <person name="Johnson D.L."/>
            <person name="Bohlmann J."/>
            <person name="van Vuuren H.J."/>
            <person name="Jones S.J."/>
            <person name="Pretorius I.S."/>
            <person name="Schmidt S.A."/>
            <person name="Borneman A.R."/>
        </authorList>
    </citation>
    <scope>NUCLEOTIDE SEQUENCE [LARGE SCALE GENOMIC DNA]</scope>
    <source>
        <strain evidence="2">cv. Chardonnay</strain>
        <tissue evidence="1">Leaf</tissue>
    </source>
</reference>
<comment type="caution">
    <text evidence="1">The sequence shown here is derived from an EMBL/GenBank/DDBJ whole genome shotgun (WGS) entry which is preliminary data.</text>
</comment>
<protein>
    <recommendedName>
        <fullName evidence="3">Retrovirus-related Pol polyprotein from transposon RE1</fullName>
    </recommendedName>
</protein>
<accession>A0A438EUE4</accession>
<sequence length="71" mass="8363">MHNPKEVHLQAVVQVLQYLKRKPGKGILFRKGEKMSLEAYMDDRLCRFSSGQKVHLELLHISWRESSNLEK</sequence>
<dbReference type="Proteomes" id="UP000288805">
    <property type="component" value="Unassembled WGS sequence"/>
</dbReference>
<proteinExistence type="predicted"/>
<gene>
    <name evidence="1" type="ORF">CK203_075460</name>
</gene>
<name>A0A438EUE4_VITVI</name>
<dbReference type="AlphaFoldDB" id="A0A438EUE4"/>